<dbReference type="GO" id="GO:0006412">
    <property type="term" value="P:translation"/>
    <property type="evidence" value="ECO:0007669"/>
    <property type="project" value="InterPro"/>
</dbReference>
<dbReference type="GeneID" id="37046880"/>
<dbReference type="GO" id="GO:0003735">
    <property type="term" value="F:structural constituent of ribosome"/>
    <property type="evidence" value="ECO:0007669"/>
    <property type="project" value="InterPro"/>
</dbReference>
<dbReference type="EMBL" id="KZ819636">
    <property type="protein sequence ID" value="PWN90003.1"/>
    <property type="molecule type" value="Genomic_DNA"/>
</dbReference>
<dbReference type="Pfam" id="PF01200">
    <property type="entry name" value="Ribosomal_S28e"/>
    <property type="match status" value="1"/>
</dbReference>
<dbReference type="CDD" id="cd04457">
    <property type="entry name" value="S1_S28E"/>
    <property type="match status" value="1"/>
</dbReference>
<dbReference type="PANTHER" id="PTHR10769">
    <property type="entry name" value="40S RIBOSOMAL PROTEIN S28"/>
    <property type="match status" value="1"/>
</dbReference>
<proteinExistence type="inferred from homology"/>
<comment type="similarity">
    <text evidence="1">Belongs to the eukaryotic ribosomal protein eS28 family.</text>
</comment>
<evidence type="ECO:0000256" key="1">
    <source>
        <dbReference type="ARBA" id="ARBA00005943"/>
    </source>
</evidence>
<evidence type="ECO:0000313" key="4">
    <source>
        <dbReference type="EMBL" id="PWN90003.1"/>
    </source>
</evidence>
<dbReference type="GO" id="GO:0000028">
    <property type="term" value="P:ribosomal small subunit assembly"/>
    <property type="evidence" value="ECO:0007669"/>
    <property type="project" value="TreeGrafter"/>
</dbReference>
<dbReference type="Gene3D" id="2.40.50.140">
    <property type="entry name" value="Nucleic acid-binding proteins"/>
    <property type="match status" value="1"/>
</dbReference>
<dbReference type="InterPro" id="IPR028626">
    <property type="entry name" value="Ribosomal_eS28_CS"/>
</dbReference>
<organism evidence="4 5">
    <name type="scientific">Acaromyces ingoldii</name>
    <dbReference type="NCBI Taxonomy" id="215250"/>
    <lineage>
        <taxon>Eukaryota</taxon>
        <taxon>Fungi</taxon>
        <taxon>Dikarya</taxon>
        <taxon>Basidiomycota</taxon>
        <taxon>Ustilaginomycotina</taxon>
        <taxon>Exobasidiomycetes</taxon>
        <taxon>Exobasidiales</taxon>
        <taxon>Cryptobasidiaceae</taxon>
        <taxon>Acaromyces</taxon>
    </lineage>
</organism>
<dbReference type="FunCoup" id="A0A316YPM1">
    <property type="interactions" value="298"/>
</dbReference>
<dbReference type="RefSeq" id="XP_025377201.1">
    <property type="nucleotide sequence ID" value="XM_025524964.1"/>
</dbReference>
<dbReference type="PROSITE" id="PS00961">
    <property type="entry name" value="RIBOSOMAL_S28E"/>
    <property type="match status" value="1"/>
</dbReference>
<dbReference type="SUPFAM" id="SSF50249">
    <property type="entry name" value="Nucleic acid-binding proteins"/>
    <property type="match status" value="1"/>
</dbReference>
<sequence>MDASAAKQPVKLARVVKVLGRTGSRGGVTQVRVEMMDDNTRSIIRNVKGPCKEDDILALLESEREARRLR</sequence>
<name>A0A316YPM1_9BASI</name>
<dbReference type="FunFam" id="2.40.50.140:FF:000025">
    <property type="entry name" value="40S ribosomal protein S28"/>
    <property type="match status" value="1"/>
</dbReference>
<keyword evidence="5" id="KW-1185">Reference proteome</keyword>
<keyword evidence="3" id="KW-0687">Ribonucleoprotein</keyword>
<accession>A0A316YPM1</accession>
<dbReference type="PANTHER" id="PTHR10769:SF3">
    <property type="entry name" value="SMALL RIBOSOMAL SUBUNIT PROTEIN ES28"/>
    <property type="match status" value="1"/>
</dbReference>
<evidence type="ECO:0000313" key="5">
    <source>
        <dbReference type="Proteomes" id="UP000245768"/>
    </source>
</evidence>
<dbReference type="Proteomes" id="UP000245768">
    <property type="component" value="Unassembled WGS sequence"/>
</dbReference>
<dbReference type="InterPro" id="IPR012340">
    <property type="entry name" value="NA-bd_OB-fold"/>
</dbReference>
<dbReference type="OrthoDB" id="10258930at2759"/>
<dbReference type="AlphaFoldDB" id="A0A316YPM1"/>
<dbReference type="GO" id="GO:0022627">
    <property type="term" value="C:cytosolic small ribosomal subunit"/>
    <property type="evidence" value="ECO:0007669"/>
    <property type="project" value="TreeGrafter"/>
</dbReference>
<dbReference type="STRING" id="215250.A0A316YPM1"/>
<dbReference type="InterPro" id="IPR000289">
    <property type="entry name" value="Ribosomal_eS28"/>
</dbReference>
<dbReference type="GO" id="GO:0030490">
    <property type="term" value="P:maturation of SSU-rRNA"/>
    <property type="evidence" value="ECO:0007669"/>
    <property type="project" value="TreeGrafter"/>
</dbReference>
<evidence type="ECO:0000256" key="3">
    <source>
        <dbReference type="ARBA" id="ARBA00023274"/>
    </source>
</evidence>
<keyword evidence="2 4" id="KW-0689">Ribosomal protein</keyword>
<reference evidence="4 5" key="1">
    <citation type="journal article" date="2018" name="Mol. Biol. Evol.">
        <title>Broad Genomic Sampling Reveals a Smut Pathogenic Ancestry of the Fungal Clade Ustilaginomycotina.</title>
        <authorList>
            <person name="Kijpornyongpan T."/>
            <person name="Mondo S.J."/>
            <person name="Barry K."/>
            <person name="Sandor L."/>
            <person name="Lee J."/>
            <person name="Lipzen A."/>
            <person name="Pangilinan J."/>
            <person name="LaButti K."/>
            <person name="Hainaut M."/>
            <person name="Henrissat B."/>
            <person name="Grigoriev I.V."/>
            <person name="Spatafora J.W."/>
            <person name="Aime M.C."/>
        </authorList>
    </citation>
    <scope>NUCLEOTIDE SEQUENCE [LARGE SCALE GENOMIC DNA]</scope>
    <source>
        <strain evidence="4 5">MCA 4198</strain>
    </source>
</reference>
<gene>
    <name evidence="4" type="ORF">FA10DRAFT_301294</name>
</gene>
<evidence type="ECO:0000256" key="2">
    <source>
        <dbReference type="ARBA" id="ARBA00022980"/>
    </source>
</evidence>
<protein>
    <submittedName>
        <fullName evidence="4">Putative ribosomal protein S28B</fullName>
    </submittedName>
</protein>
<dbReference type="InParanoid" id="A0A316YPM1"/>